<name>A0A2H3D747_ARMGA</name>
<dbReference type="OrthoDB" id="248320at2759"/>
<dbReference type="EMBL" id="KZ293668">
    <property type="protein sequence ID" value="PBK89584.1"/>
    <property type="molecule type" value="Genomic_DNA"/>
</dbReference>
<dbReference type="AlphaFoldDB" id="A0A2H3D747"/>
<evidence type="ECO:0000313" key="2">
    <source>
        <dbReference type="Proteomes" id="UP000217790"/>
    </source>
</evidence>
<gene>
    <name evidence="1" type="ORF">ARMGADRAFT_1113525</name>
</gene>
<dbReference type="InParanoid" id="A0A2H3D747"/>
<reference evidence="2" key="1">
    <citation type="journal article" date="2017" name="Nat. Ecol. Evol.">
        <title>Genome expansion and lineage-specific genetic innovations in the forest pathogenic fungi Armillaria.</title>
        <authorList>
            <person name="Sipos G."/>
            <person name="Prasanna A.N."/>
            <person name="Walter M.C."/>
            <person name="O'Connor E."/>
            <person name="Balint B."/>
            <person name="Krizsan K."/>
            <person name="Kiss B."/>
            <person name="Hess J."/>
            <person name="Varga T."/>
            <person name="Slot J."/>
            <person name="Riley R."/>
            <person name="Boka B."/>
            <person name="Rigling D."/>
            <person name="Barry K."/>
            <person name="Lee J."/>
            <person name="Mihaltcheva S."/>
            <person name="LaButti K."/>
            <person name="Lipzen A."/>
            <person name="Waldron R."/>
            <person name="Moloney N.M."/>
            <person name="Sperisen C."/>
            <person name="Kredics L."/>
            <person name="Vagvoelgyi C."/>
            <person name="Patrignani A."/>
            <person name="Fitzpatrick D."/>
            <person name="Nagy I."/>
            <person name="Doyle S."/>
            <person name="Anderson J.B."/>
            <person name="Grigoriev I.V."/>
            <person name="Gueldener U."/>
            <person name="Muensterkoetter M."/>
            <person name="Nagy L.G."/>
        </authorList>
    </citation>
    <scope>NUCLEOTIDE SEQUENCE [LARGE SCALE GENOMIC DNA]</scope>
    <source>
        <strain evidence="2">Ar21-2</strain>
    </source>
</reference>
<keyword evidence="2" id="KW-1185">Reference proteome</keyword>
<protein>
    <submittedName>
        <fullName evidence="1">Uncharacterized protein</fullName>
    </submittedName>
</protein>
<evidence type="ECO:0000313" key="1">
    <source>
        <dbReference type="EMBL" id="PBK89584.1"/>
    </source>
</evidence>
<organism evidence="1 2">
    <name type="scientific">Armillaria gallica</name>
    <name type="common">Bulbous honey fungus</name>
    <name type="synonym">Armillaria bulbosa</name>
    <dbReference type="NCBI Taxonomy" id="47427"/>
    <lineage>
        <taxon>Eukaryota</taxon>
        <taxon>Fungi</taxon>
        <taxon>Dikarya</taxon>
        <taxon>Basidiomycota</taxon>
        <taxon>Agaricomycotina</taxon>
        <taxon>Agaricomycetes</taxon>
        <taxon>Agaricomycetidae</taxon>
        <taxon>Agaricales</taxon>
        <taxon>Marasmiineae</taxon>
        <taxon>Physalacriaceae</taxon>
        <taxon>Armillaria</taxon>
    </lineage>
</organism>
<dbReference type="Proteomes" id="UP000217790">
    <property type="component" value="Unassembled WGS sequence"/>
</dbReference>
<dbReference type="STRING" id="47427.A0A2H3D747"/>
<sequence>MGWFAADTNTAQGEVLLYDVDKLCSPGSDDTPLHALRTNSRCVKSFRTPTIVPRLGDILAYTLSDKAAPQKHISPTAQRSTLVSRQFTMMTADLKYPFRLSARLNQVIHVVVLPKRYD</sequence>
<proteinExistence type="predicted"/>
<accession>A0A2H3D747</accession>